<protein>
    <recommendedName>
        <fullName evidence="2">Transcriptional repressor PaaX-like central Cas2-like domain-containing protein</fullName>
    </recommendedName>
</protein>
<comment type="caution">
    <text evidence="3">The sequence shown here is derived from an EMBL/GenBank/DDBJ whole genome shotgun (WGS) entry which is preliminary data.</text>
</comment>
<accession>A0A1F5QAD3</accession>
<sequence length="221" mass="26207">MAYHKDIANTIRNLLPKEKRKLLNTEQIMKLKNATEFALILAASPIAISMGNLGVELMKGIERLFYDKNGRKLLRKDSEAKAIRTVYYLRTKKFIRLRWAGDDFIVFLTKLGRKKIQNINFNNLTVPKQKHWNGKWWLIAADIPTKKHKRGADLLRNKLKEMIFFPLQRTLWLYPYDPREEIQYVASHYQIAHYVTAMEINRLDIDDEKKLKKFFQRTGVL</sequence>
<gene>
    <name evidence="3" type="ORF">A3J05_03150</name>
</gene>
<keyword evidence="1" id="KW-0812">Transmembrane</keyword>
<dbReference type="EMBL" id="MFFF01000025">
    <property type="protein sequence ID" value="OGE98862.1"/>
    <property type="molecule type" value="Genomic_DNA"/>
</dbReference>
<proteinExistence type="predicted"/>
<evidence type="ECO:0000313" key="4">
    <source>
        <dbReference type="Proteomes" id="UP000177235"/>
    </source>
</evidence>
<feature type="transmembrane region" description="Helical" evidence="1">
    <location>
        <begin position="37"/>
        <end position="55"/>
    </location>
</feature>
<feature type="domain" description="Transcriptional repressor PaaX-like central Cas2-like" evidence="2">
    <location>
        <begin position="130"/>
        <end position="210"/>
    </location>
</feature>
<evidence type="ECO:0000259" key="2">
    <source>
        <dbReference type="Pfam" id="PF20803"/>
    </source>
</evidence>
<dbReference type="Proteomes" id="UP000177235">
    <property type="component" value="Unassembled WGS sequence"/>
</dbReference>
<dbReference type="Pfam" id="PF20803">
    <property type="entry name" value="PaaX_M"/>
    <property type="match status" value="1"/>
</dbReference>
<reference evidence="3 4" key="1">
    <citation type="journal article" date="2016" name="Nat. Commun.">
        <title>Thousands of microbial genomes shed light on interconnected biogeochemical processes in an aquifer system.</title>
        <authorList>
            <person name="Anantharaman K."/>
            <person name="Brown C.T."/>
            <person name="Hug L.A."/>
            <person name="Sharon I."/>
            <person name="Castelle C.J."/>
            <person name="Probst A.J."/>
            <person name="Thomas B.C."/>
            <person name="Singh A."/>
            <person name="Wilkins M.J."/>
            <person name="Karaoz U."/>
            <person name="Brodie E.L."/>
            <person name="Williams K.H."/>
            <person name="Hubbard S.S."/>
            <person name="Banfield J.F."/>
        </authorList>
    </citation>
    <scope>NUCLEOTIDE SEQUENCE [LARGE SCALE GENOMIC DNA]</scope>
</reference>
<dbReference type="InterPro" id="IPR048846">
    <property type="entry name" value="PaaX-like_central"/>
</dbReference>
<keyword evidence="1" id="KW-0472">Membrane</keyword>
<evidence type="ECO:0000313" key="3">
    <source>
        <dbReference type="EMBL" id="OGE98862.1"/>
    </source>
</evidence>
<organism evidence="3 4">
    <name type="scientific">Candidatus Doudnabacteria bacterium RIFCSPLOWO2_02_FULL_48_13</name>
    <dbReference type="NCBI Taxonomy" id="1817845"/>
    <lineage>
        <taxon>Bacteria</taxon>
        <taxon>Candidatus Doudnaibacteriota</taxon>
    </lineage>
</organism>
<evidence type="ECO:0000256" key="1">
    <source>
        <dbReference type="SAM" id="Phobius"/>
    </source>
</evidence>
<name>A0A1F5QAD3_9BACT</name>
<keyword evidence="1" id="KW-1133">Transmembrane helix</keyword>
<dbReference type="Gene3D" id="3.30.70.2650">
    <property type="match status" value="1"/>
</dbReference>
<dbReference type="AlphaFoldDB" id="A0A1F5QAD3"/>